<dbReference type="GO" id="GO:0005737">
    <property type="term" value="C:cytoplasm"/>
    <property type="evidence" value="ECO:0007669"/>
    <property type="project" value="UniProtKB-SubCell"/>
</dbReference>
<dbReference type="Gene3D" id="1.10.10.10">
    <property type="entry name" value="Winged helix-like DNA-binding domain superfamily/Winged helix DNA-binding domain"/>
    <property type="match status" value="1"/>
</dbReference>
<dbReference type="InterPro" id="IPR036421">
    <property type="entry name" value="Fe_dep_repressor_sf"/>
</dbReference>
<dbReference type="Gene3D" id="2.30.30.90">
    <property type="match status" value="1"/>
</dbReference>
<evidence type="ECO:0000256" key="5">
    <source>
        <dbReference type="ARBA" id="ARBA00023004"/>
    </source>
</evidence>
<dbReference type="InterPro" id="IPR036388">
    <property type="entry name" value="WH-like_DNA-bd_sf"/>
</dbReference>
<dbReference type="PANTHER" id="PTHR33238">
    <property type="entry name" value="IRON (METAL) DEPENDENT REPRESSOR, DTXR FAMILY"/>
    <property type="match status" value="1"/>
</dbReference>
<organism evidence="11">
    <name type="scientific">Desulfatirhabdium butyrativorans</name>
    <dbReference type="NCBI Taxonomy" id="340467"/>
    <lineage>
        <taxon>Bacteria</taxon>
        <taxon>Pseudomonadati</taxon>
        <taxon>Thermodesulfobacteriota</taxon>
        <taxon>Desulfobacteria</taxon>
        <taxon>Desulfobacterales</taxon>
        <taxon>Desulfatirhabdiaceae</taxon>
        <taxon>Desulfatirhabdium</taxon>
    </lineage>
</organism>
<dbReference type="GO" id="GO:0003700">
    <property type="term" value="F:DNA-binding transcription factor activity"/>
    <property type="evidence" value="ECO:0007669"/>
    <property type="project" value="InterPro"/>
</dbReference>
<dbReference type="InterPro" id="IPR008988">
    <property type="entry name" value="Transcriptional_repressor_C"/>
</dbReference>
<evidence type="ECO:0000256" key="2">
    <source>
        <dbReference type="ARBA" id="ARBA00007871"/>
    </source>
</evidence>
<name>A0A7C4RPR2_9BACT</name>
<comment type="subcellular location">
    <subcellularLocation>
        <location evidence="1">Cytoplasm</location>
    </subcellularLocation>
</comment>
<evidence type="ECO:0000256" key="4">
    <source>
        <dbReference type="ARBA" id="ARBA00022386"/>
    </source>
</evidence>
<dbReference type="InterPro" id="IPR007167">
    <property type="entry name" value="Fe-transptr_FeoA-like"/>
</dbReference>
<dbReference type="InterPro" id="IPR036390">
    <property type="entry name" value="WH_DNA-bd_sf"/>
</dbReference>
<dbReference type="GO" id="GO:0003677">
    <property type="term" value="F:DNA binding"/>
    <property type="evidence" value="ECO:0007669"/>
    <property type="project" value="UniProtKB-KW"/>
</dbReference>
<evidence type="ECO:0000256" key="9">
    <source>
        <dbReference type="ARBA" id="ARBA00025185"/>
    </source>
</evidence>
<keyword evidence="6" id="KW-0805">Transcription regulation</keyword>
<dbReference type="Pfam" id="PF01325">
    <property type="entry name" value="Fe_dep_repress"/>
    <property type="match status" value="1"/>
</dbReference>
<feature type="domain" description="HTH dtxR-type" evidence="10">
    <location>
        <begin position="7"/>
        <end position="68"/>
    </location>
</feature>
<dbReference type="InterPro" id="IPR022687">
    <property type="entry name" value="HTH_DTXR"/>
</dbReference>
<evidence type="ECO:0000313" key="11">
    <source>
        <dbReference type="EMBL" id="HGU31551.1"/>
    </source>
</evidence>
<comment type="function">
    <text evidence="9">In the presence of manganese, represses expression of mntH and mntS. Up-regulates expression of mntP.</text>
</comment>
<dbReference type="AlphaFoldDB" id="A0A7C4RPR2"/>
<dbReference type="Gene3D" id="1.10.60.10">
    <property type="entry name" value="Iron dependent repressor, metal binding and dimerisation domain"/>
    <property type="match status" value="1"/>
</dbReference>
<dbReference type="InterPro" id="IPR001367">
    <property type="entry name" value="Fe_dep_repressor"/>
</dbReference>
<dbReference type="PROSITE" id="PS50944">
    <property type="entry name" value="HTH_DTXR"/>
    <property type="match status" value="1"/>
</dbReference>
<evidence type="ECO:0000256" key="6">
    <source>
        <dbReference type="ARBA" id="ARBA00023015"/>
    </source>
</evidence>
<comment type="subunit">
    <text evidence="3">Homodimer.</text>
</comment>
<keyword evidence="7" id="KW-0238">DNA-binding</keyword>
<dbReference type="EMBL" id="DSUH01000039">
    <property type="protein sequence ID" value="HGU31551.1"/>
    <property type="molecule type" value="Genomic_DNA"/>
</dbReference>
<dbReference type="GO" id="GO:0046983">
    <property type="term" value="F:protein dimerization activity"/>
    <property type="evidence" value="ECO:0007669"/>
    <property type="project" value="InterPro"/>
</dbReference>
<keyword evidence="8" id="KW-0804">Transcription</keyword>
<comment type="similarity">
    <text evidence="2">Belongs to the DtxR/MntR family.</text>
</comment>
<comment type="caution">
    <text evidence="11">The sequence shown here is derived from an EMBL/GenBank/DDBJ whole genome shotgun (WGS) entry which is preliminary data.</text>
</comment>
<keyword evidence="5" id="KW-0408">Iron</keyword>
<dbReference type="GO" id="GO:0046914">
    <property type="term" value="F:transition metal ion binding"/>
    <property type="evidence" value="ECO:0007669"/>
    <property type="project" value="InterPro"/>
</dbReference>
<dbReference type="SUPFAM" id="SSF50037">
    <property type="entry name" value="C-terminal domain of transcriptional repressors"/>
    <property type="match status" value="1"/>
</dbReference>
<reference evidence="11" key="1">
    <citation type="journal article" date="2020" name="mSystems">
        <title>Genome- and Community-Level Interaction Insights into Carbon Utilization and Element Cycling Functions of Hydrothermarchaeota in Hydrothermal Sediment.</title>
        <authorList>
            <person name="Zhou Z."/>
            <person name="Liu Y."/>
            <person name="Xu W."/>
            <person name="Pan J."/>
            <person name="Luo Z.H."/>
            <person name="Li M."/>
        </authorList>
    </citation>
    <scope>NUCLEOTIDE SEQUENCE [LARGE SCALE GENOMIC DNA]</scope>
    <source>
        <strain evidence="11">SpSt-477</strain>
    </source>
</reference>
<dbReference type="PANTHER" id="PTHR33238:SF7">
    <property type="entry name" value="IRON-DEPENDENT TRANSCRIPTIONAL REGULATOR"/>
    <property type="match status" value="1"/>
</dbReference>
<dbReference type="SUPFAM" id="SSF46785">
    <property type="entry name" value="Winged helix' DNA-binding domain"/>
    <property type="match status" value="1"/>
</dbReference>
<dbReference type="SMART" id="SM00899">
    <property type="entry name" value="FeoA"/>
    <property type="match status" value="1"/>
</dbReference>
<accession>A0A7C4RPR2</accession>
<evidence type="ECO:0000256" key="7">
    <source>
        <dbReference type="ARBA" id="ARBA00023125"/>
    </source>
</evidence>
<dbReference type="SMART" id="SM00529">
    <property type="entry name" value="HTH_DTXR"/>
    <property type="match status" value="1"/>
</dbReference>
<evidence type="ECO:0000256" key="8">
    <source>
        <dbReference type="ARBA" id="ARBA00023163"/>
    </source>
</evidence>
<evidence type="ECO:0000256" key="3">
    <source>
        <dbReference type="ARBA" id="ARBA00011738"/>
    </source>
</evidence>
<sequence length="252" mass="28071">MISADTLTASLEDYLEAIFHIIEEKQAVKPKDIAKRLKVSNSSVTGALRSLAEKELINYAPYDVISLTPTGMIAAKDVIRRHEVLSDFFVKVLAVDESDADKAACQMEHSIPKFILERFIQFAEFIEVCPRGGSKWIAGFGYRCDHGDTQENCERCITATLEEVKQRRQQGGKKAMKSASLKDLKPGQKGKVLKVNARGETNKRIVEMGVTPGSVLEVERVAPLGDPIDIKVKGYHLSLRKDEADRIEIEIL</sequence>
<protein>
    <recommendedName>
        <fullName evidence="4">Transcriptional regulator MntR</fullName>
    </recommendedName>
</protein>
<evidence type="ECO:0000256" key="1">
    <source>
        <dbReference type="ARBA" id="ARBA00004496"/>
    </source>
</evidence>
<dbReference type="InterPro" id="IPR050536">
    <property type="entry name" value="DtxR_MntR_Metal-Reg"/>
</dbReference>
<dbReference type="Pfam" id="PF02742">
    <property type="entry name" value="Fe_dep_repr_C"/>
    <property type="match status" value="1"/>
</dbReference>
<gene>
    <name evidence="11" type="ORF">ENS29_01685</name>
</gene>
<proteinExistence type="inferred from homology"/>
<evidence type="ECO:0000259" key="10">
    <source>
        <dbReference type="PROSITE" id="PS50944"/>
    </source>
</evidence>
<dbReference type="SUPFAM" id="SSF47979">
    <property type="entry name" value="Iron-dependent repressor protein, dimerization domain"/>
    <property type="match status" value="1"/>
</dbReference>
<dbReference type="InterPro" id="IPR022689">
    <property type="entry name" value="Iron_dep_repressor"/>
</dbReference>
<dbReference type="Pfam" id="PF04023">
    <property type="entry name" value="FeoA"/>
    <property type="match status" value="1"/>
</dbReference>
<dbReference type="InterPro" id="IPR038157">
    <property type="entry name" value="FeoA_core_dom"/>
</dbReference>